<sequence length="405" mass="46528">MNDVDDDKDTNGHRTELPVMHFRSISNARHVTEERHRSVWWPRQFPQIAEVFEDDVDFDKEEMLTVKEKSMCVDTEHLVSRGACKIPGVMELLLGTHDPKSKLSKFRGFELILRMIATRLAELHADKWIEKDGVYAVAIGKVRFPESKNRYCNMMPIKIGDPATIPPEYEDYLPLIAAVPLARDDWAEVAYLTIDERQVEAGQSHRRAGLHVEAPTIGLKENINFFEFPEGHMPLTLRWGRGYFIHHNKKHDDEVISVRTNTGTYGHFEGGLFMASNIDDSCRVYNCKPTADAPRGKLGDLEHLRRFMPLGHTLKKNTLVWLCDLAPHESLPLPESTYRQFFRLVTRHIDVWYADHSTPNPLCELPSHVRVIHGSKFAVHEDVDIDDDDTVAPGTELYYSKPFFS</sequence>
<protein>
    <submittedName>
        <fullName evidence="1">Uncharacterized protein</fullName>
    </submittedName>
</protein>
<accession>A0A7S3JYP0</accession>
<dbReference type="AlphaFoldDB" id="A0A7S3JYP0"/>
<name>A0A7S3JYP0_9STRA</name>
<reference evidence="1" key="1">
    <citation type="submission" date="2021-01" db="EMBL/GenBank/DDBJ databases">
        <authorList>
            <person name="Corre E."/>
            <person name="Pelletier E."/>
            <person name="Niang G."/>
            <person name="Scheremetjew M."/>
            <person name="Finn R."/>
            <person name="Kale V."/>
            <person name="Holt S."/>
            <person name="Cochrane G."/>
            <person name="Meng A."/>
            <person name="Brown T."/>
            <person name="Cohen L."/>
        </authorList>
    </citation>
    <scope>NUCLEOTIDE SEQUENCE</scope>
    <source>
        <strain evidence="1">CCMP1510</strain>
    </source>
</reference>
<evidence type="ECO:0000313" key="1">
    <source>
        <dbReference type="EMBL" id="CAE0369112.1"/>
    </source>
</evidence>
<proteinExistence type="predicted"/>
<organism evidence="1">
    <name type="scientific">Aureoumbra lagunensis</name>
    <dbReference type="NCBI Taxonomy" id="44058"/>
    <lineage>
        <taxon>Eukaryota</taxon>
        <taxon>Sar</taxon>
        <taxon>Stramenopiles</taxon>
        <taxon>Ochrophyta</taxon>
        <taxon>Pelagophyceae</taxon>
        <taxon>Pelagomonadales</taxon>
        <taxon>Aureoumbra</taxon>
    </lineage>
</organism>
<gene>
    <name evidence="1" type="ORF">ALAG00032_LOCUS9875</name>
</gene>
<dbReference type="EMBL" id="HBIJ01014731">
    <property type="protein sequence ID" value="CAE0369112.1"/>
    <property type="molecule type" value="Transcribed_RNA"/>
</dbReference>